<evidence type="ECO:0000313" key="3">
    <source>
        <dbReference type="Proteomes" id="UP000006671"/>
    </source>
</evidence>
<dbReference type="VEuPathDB" id="AmoebaDB:NAEGRDRAFT_62823"/>
<gene>
    <name evidence="2" type="ORF">NAEGRDRAFT_62823</name>
</gene>
<dbReference type="EMBL" id="GG738848">
    <property type="protein sequence ID" value="EFC49276.1"/>
    <property type="molecule type" value="Genomic_DNA"/>
</dbReference>
<reference evidence="2 3" key="1">
    <citation type="journal article" date="2010" name="Cell">
        <title>The genome of Naegleria gruberi illuminates early eukaryotic versatility.</title>
        <authorList>
            <person name="Fritz-Laylin L.K."/>
            <person name="Prochnik S.E."/>
            <person name="Ginger M.L."/>
            <person name="Dacks J.B."/>
            <person name="Carpenter M.L."/>
            <person name="Field M.C."/>
            <person name="Kuo A."/>
            <person name="Paredez A."/>
            <person name="Chapman J."/>
            <person name="Pham J."/>
            <person name="Shu S."/>
            <person name="Neupane R."/>
            <person name="Cipriano M."/>
            <person name="Mancuso J."/>
            <person name="Tu H."/>
            <person name="Salamov A."/>
            <person name="Lindquist E."/>
            <person name="Shapiro H."/>
            <person name="Lucas S."/>
            <person name="Grigoriev I.V."/>
            <person name="Cande W.Z."/>
            <person name="Fulton C."/>
            <person name="Rokhsar D.S."/>
            <person name="Dawson S.C."/>
        </authorList>
    </citation>
    <scope>NUCLEOTIDE SEQUENCE [LARGE SCALE GENOMIC DNA]</scope>
    <source>
        <strain evidence="2 3">NEG-M</strain>
    </source>
</reference>
<evidence type="ECO:0000256" key="1">
    <source>
        <dbReference type="SAM" id="MobiDB-lite"/>
    </source>
</evidence>
<dbReference type="GeneID" id="8862595"/>
<keyword evidence="3" id="KW-1185">Reference proteome</keyword>
<organism evidence="3">
    <name type="scientific">Naegleria gruberi</name>
    <name type="common">Amoeba</name>
    <dbReference type="NCBI Taxonomy" id="5762"/>
    <lineage>
        <taxon>Eukaryota</taxon>
        <taxon>Discoba</taxon>
        <taxon>Heterolobosea</taxon>
        <taxon>Tetramitia</taxon>
        <taxon>Eutetramitia</taxon>
        <taxon>Vahlkampfiidae</taxon>
        <taxon>Naegleria</taxon>
    </lineage>
</organism>
<feature type="region of interest" description="Disordered" evidence="1">
    <location>
        <begin position="172"/>
        <end position="193"/>
    </location>
</feature>
<dbReference type="InParanoid" id="D2V1B1"/>
<dbReference type="Proteomes" id="UP000006671">
    <property type="component" value="Unassembled WGS sequence"/>
</dbReference>
<dbReference type="RefSeq" id="XP_002682020.1">
    <property type="nucleotide sequence ID" value="XM_002681974.1"/>
</dbReference>
<dbReference type="AlphaFoldDB" id="D2V1B1"/>
<name>D2V1B1_NAEGR</name>
<dbReference type="eggNOG" id="ENOG502SBT7">
    <property type="taxonomic scope" value="Eukaryota"/>
</dbReference>
<proteinExistence type="predicted"/>
<protein>
    <submittedName>
        <fullName evidence="2">Predicted protein</fullName>
    </submittedName>
</protein>
<dbReference type="STRING" id="5762.D2V1B1"/>
<feature type="region of interest" description="Disordered" evidence="1">
    <location>
        <begin position="1"/>
        <end position="32"/>
    </location>
</feature>
<dbReference type="OrthoDB" id="265717at2759"/>
<evidence type="ECO:0000313" key="2">
    <source>
        <dbReference type="EMBL" id="EFC49276.1"/>
    </source>
</evidence>
<sequence length="300" mass="33180">MPKAASKKSTESNSSSSPSTSQKTTAPAVKPLTKPKIKSFPCAPAFECKSGELLWGQLQHMIKGSSATSHDTSNGPITSGFGGGTILQSTFRYRLAARKGNWIVERFESESGFGFVVHHEDLSGQELLDRCAKIGISNGQTHDDHNIVYVNRYDWSYHSGDQDEVSREVKQFITPPKKSKKKSDSSDEEDDFSCDDNEFLDEIGQLFAGRLILLDAPEYQSYMKLVASGKHPENGDCVQFKSSTGTFCGAHLSDADTEYELGWMIFSGEKHKDFPQDDEFVGFVYDSSYCGLEEGPFTIV</sequence>
<dbReference type="OMA" id="IVYVNRY"/>
<dbReference type="KEGG" id="ngr:NAEGRDRAFT_62823"/>
<feature type="compositionally biased region" description="Low complexity" evidence="1">
    <location>
        <begin position="11"/>
        <end position="28"/>
    </location>
</feature>
<accession>D2V1B1</accession>